<dbReference type="EMBL" id="AOJN01000016">
    <property type="protein sequence ID" value="ELZ57275.1"/>
    <property type="molecule type" value="Genomic_DNA"/>
</dbReference>
<evidence type="ECO:0000313" key="1">
    <source>
        <dbReference type="EMBL" id="ELZ57275.1"/>
    </source>
</evidence>
<evidence type="ECO:0000313" key="2">
    <source>
        <dbReference type="Proteomes" id="UP000011614"/>
    </source>
</evidence>
<dbReference type="RefSeq" id="WP_004599540.1">
    <property type="nucleotide sequence ID" value="NZ_AOJN01000016.1"/>
</dbReference>
<organism evidence="1 2">
    <name type="scientific">Halorubrum distributum JCM 10118</name>
    <dbReference type="NCBI Taxonomy" id="1227468"/>
    <lineage>
        <taxon>Archaea</taxon>
        <taxon>Methanobacteriati</taxon>
        <taxon>Methanobacteriota</taxon>
        <taxon>Stenosarchaea group</taxon>
        <taxon>Halobacteria</taxon>
        <taxon>Halobacteriales</taxon>
        <taxon>Haloferacaceae</taxon>
        <taxon>Halorubrum</taxon>
        <taxon>Halorubrum distributum group</taxon>
    </lineage>
</organism>
<dbReference type="Proteomes" id="UP000011614">
    <property type="component" value="Unassembled WGS sequence"/>
</dbReference>
<dbReference type="AlphaFoldDB" id="M0FBD8"/>
<dbReference type="OrthoDB" id="269319at2157"/>
<gene>
    <name evidence="1" type="ORF">C466_01759</name>
</gene>
<dbReference type="PATRIC" id="fig|1227468.4.peg.303"/>
<reference evidence="2" key="1">
    <citation type="submission" date="2012-11" db="EMBL/GenBank/DDBJ databases">
        <authorList>
            <person name="Becker E.A."/>
            <person name="Seitzer P."/>
            <person name="Tritt A."/>
            <person name="Larsen D."/>
            <person name="Yao A."/>
            <person name="Wu D."/>
            <person name="Darling A."/>
            <person name="Eisen J.A."/>
            <person name="Facciotti M.T."/>
        </authorList>
    </citation>
    <scope>NUCLEOTIDE SEQUENCE [LARGE SCALE GENOMIC DNA]</scope>
    <source>
        <strain evidence="2">JCM 10118</strain>
    </source>
</reference>
<protein>
    <recommendedName>
        <fullName evidence="3">DUF1102 domain-containing protein</fullName>
    </recommendedName>
</protein>
<name>M0FBD8_9EURY</name>
<accession>M0FBD8</accession>
<sequence>MRRRRLLVGFAGLSLGGLGTIGTGAFTSVTARRDAEVDLESDANAYLGLLEVGQGGRSTTENDLLKFEFPSDSEPSNVGLGSDSIYHFETDANSNQAGLFEVVNQGANTVEVYGESINDPGSPMVAIYDVSDPAKQILDGNPNSVALSPGDSFIGGMRIDTHDVPIKDDPYEVTLRLHAEI</sequence>
<reference evidence="1 2" key="2">
    <citation type="journal article" date="2014" name="PLoS Genet.">
        <title>Phylogenetically driven sequencing of extremely halophilic archaea reveals strategies for static and dynamic osmo-response.</title>
        <authorList>
            <person name="Becker E.A."/>
            <person name="Seitzer P.M."/>
            <person name="Tritt A."/>
            <person name="Larsen D."/>
            <person name="Krusor M."/>
            <person name="Yao A.I."/>
            <person name="Wu D."/>
            <person name="Madern D."/>
            <person name="Eisen J.A."/>
            <person name="Darling A.E."/>
            <person name="Facciotti M.T."/>
        </authorList>
    </citation>
    <scope>NUCLEOTIDE SEQUENCE [LARGE SCALE GENOMIC DNA]</scope>
    <source>
        <strain evidence="1 2">JCM 10118</strain>
    </source>
</reference>
<evidence type="ECO:0008006" key="3">
    <source>
        <dbReference type="Google" id="ProtNLM"/>
    </source>
</evidence>
<proteinExistence type="predicted"/>
<comment type="caution">
    <text evidence="1">The sequence shown here is derived from an EMBL/GenBank/DDBJ whole genome shotgun (WGS) entry which is preliminary data.</text>
</comment>